<keyword evidence="1" id="KW-1133">Transmembrane helix</keyword>
<keyword evidence="3" id="KW-1185">Reference proteome</keyword>
<evidence type="ECO:0000313" key="3">
    <source>
        <dbReference type="Proteomes" id="UP000322079"/>
    </source>
</evidence>
<gene>
    <name evidence="2" type="ORF">FYK34_08965</name>
</gene>
<dbReference type="EMBL" id="CP043473">
    <property type="protein sequence ID" value="QEL55690.1"/>
    <property type="molecule type" value="Genomic_DNA"/>
</dbReference>
<organism evidence="2 3">
    <name type="scientific">Chromobacterium paludis</name>
    <dbReference type="NCBI Taxonomy" id="2605945"/>
    <lineage>
        <taxon>Bacteria</taxon>
        <taxon>Pseudomonadati</taxon>
        <taxon>Pseudomonadota</taxon>
        <taxon>Betaproteobacteria</taxon>
        <taxon>Neisseriales</taxon>
        <taxon>Chromobacteriaceae</taxon>
        <taxon>Chromobacterium</taxon>
    </lineage>
</organism>
<name>A0A5C1DG49_9NEIS</name>
<reference evidence="2 3" key="1">
    <citation type="submission" date="2019-08" db="EMBL/GenBank/DDBJ databases">
        <title>Chromobacterium paludis, a novel bacterium isolated from a Maryland marsh pond.</title>
        <authorList>
            <person name="Blackburn M.B."/>
            <person name="Gundersen-Rindal D.E."/>
        </authorList>
    </citation>
    <scope>NUCLEOTIDE SEQUENCE [LARGE SCALE GENOMIC DNA]</scope>
    <source>
        <strain evidence="3">IIBBL 257-1</strain>
    </source>
</reference>
<protein>
    <submittedName>
        <fullName evidence="2">Uncharacterized protein</fullName>
    </submittedName>
</protein>
<dbReference type="RefSeq" id="WP_149296051.1">
    <property type="nucleotide sequence ID" value="NZ_CP043473.1"/>
</dbReference>
<keyword evidence="1" id="KW-0812">Transmembrane</keyword>
<accession>A0A5C1DG49</accession>
<evidence type="ECO:0000256" key="1">
    <source>
        <dbReference type="SAM" id="Phobius"/>
    </source>
</evidence>
<evidence type="ECO:0000313" key="2">
    <source>
        <dbReference type="EMBL" id="QEL55690.1"/>
    </source>
</evidence>
<sequence>MKSGHGDPKPSHPSNLLHYWFQKLHGDRLAERDRSRFQAVEEEVLLNLMIIACILALALFTYLRR</sequence>
<keyword evidence="1" id="KW-0472">Membrane</keyword>
<dbReference type="KEGG" id="chrm:FYK34_08965"/>
<proteinExistence type="predicted"/>
<feature type="transmembrane region" description="Helical" evidence="1">
    <location>
        <begin position="44"/>
        <end position="63"/>
    </location>
</feature>
<dbReference type="Proteomes" id="UP000322079">
    <property type="component" value="Chromosome"/>
</dbReference>
<dbReference type="AlphaFoldDB" id="A0A5C1DG49"/>